<dbReference type="Pfam" id="PF12694">
    <property type="entry name" value="cpYpsA"/>
    <property type="match status" value="1"/>
</dbReference>
<evidence type="ECO:0000313" key="2">
    <source>
        <dbReference type="EMBL" id="CAG8773278.1"/>
    </source>
</evidence>
<organism evidence="2 3">
    <name type="scientific">Dentiscutata erythropus</name>
    <dbReference type="NCBI Taxonomy" id="1348616"/>
    <lineage>
        <taxon>Eukaryota</taxon>
        <taxon>Fungi</taxon>
        <taxon>Fungi incertae sedis</taxon>
        <taxon>Mucoromycota</taxon>
        <taxon>Glomeromycotina</taxon>
        <taxon>Glomeromycetes</taxon>
        <taxon>Diversisporales</taxon>
        <taxon>Gigasporaceae</taxon>
        <taxon>Dentiscutata</taxon>
    </lineage>
</organism>
<dbReference type="Proteomes" id="UP000789405">
    <property type="component" value="Unassembled WGS sequence"/>
</dbReference>
<dbReference type="InterPro" id="IPR024755">
    <property type="entry name" value="cpYpsA"/>
</dbReference>
<protein>
    <submittedName>
        <fullName evidence="2">14042_t:CDS:1</fullName>
    </submittedName>
</protein>
<gene>
    <name evidence="2" type="ORF">DERYTH_LOCUS18901</name>
</gene>
<name>A0A9N9JF49_9GLOM</name>
<dbReference type="AlphaFoldDB" id="A0A9N9JF49"/>
<evidence type="ECO:0000313" key="3">
    <source>
        <dbReference type="Proteomes" id="UP000789405"/>
    </source>
</evidence>
<evidence type="ECO:0000256" key="1">
    <source>
        <dbReference type="SAM" id="MobiDB-lite"/>
    </source>
</evidence>
<feature type="region of interest" description="Disordered" evidence="1">
    <location>
        <begin position="62"/>
        <end position="81"/>
    </location>
</feature>
<keyword evidence="3" id="KW-1185">Reference proteome</keyword>
<reference evidence="2" key="1">
    <citation type="submission" date="2021-06" db="EMBL/GenBank/DDBJ databases">
        <authorList>
            <person name="Kallberg Y."/>
            <person name="Tangrot J."/>
            <person name="Rosling A."/>
        </authorList>
    </citation>
    <scope>NUCLEOTIDE SEQUENCE</scope>
    <source>
        <strain evidence="2">MA453B</strain>
    </source>
</reference>
<dbReference type="Gene3D" id="3.40.50.450">
    <property type="match status" value="1"/>
</dbReference>
<dbReference type="EMBL" id="CAJVPY010019884">
    <property type="protein sequence ID" value="CAG8773278.1"/>
    <property type="molecule type" value="Genomic_DNA"/>
</dbReference>
<feature type="non-terminal residue" evidence="2">
    <location>
        <position position="186"/>
    </location>
</feature>
<comment type="caution">
    <text evidence="2">The sequence shown here is derived from an EMBL/GenBank/DDBJ whole genome shotgun (WGS) entry which is preliminary data.</text>
</comment>
<feature type="region of interest" description="Disordered" evidence="1">
    <location>
        <begin position="132"/>
        <end position="186"/>
    </location>
</feature>
<proteinExistence type="predicted"/>
<accession>A0A9N9JF49</accession>
<feature type="compositionally biased region" description="Basic and acidic residues" evidence="1">
    <location>
        <begin position="62"/>
        <end position="77"/>
    </location>
</feature>
<sequence length="186" mass="21060">MLNIKIISGGLPGVEYAALRAAKKRKLKTGGHCTEFSENENNDILLQDYNLVKLQANSLTEKNQENIDNDSHAEKNQETTNTDSYTKIIQKNIDESDATLIFEITNIKCDYAQIIPYIGEKKLIIIYLKESKDNSQESKDNSQESKDNSQESKDNSQESKDNSQESKDNSQESKDNSQESKDNSQE</sequence>